<dbReference type="OrthoDB" id="9804441at2"/>
<dbReference type="InterPro" id="IPR010918">
    <property type="entry name" value="PurM-like_C_dom"/>
</dbReference>
<dbReference type="PANTHER" id="PTHR10099:SF1">
    <property type="entry name" value="PHOSPHORIBOSYLFORMYLGLYCINAMIDINE SYNTHASE"/>
    <property type="match status" value="1"/>
</dbReference>
<dbReference type="InterPro" id="IPR036921">
    <property type="entry name" value="PurM-like_N_sf"/>
</dbReference>
<keyword evidence="4 12" id="KW-0436">Ligase</keyword>
<dbReference type="CDD" id="cd02204">
    <property type="entry name" value="PurL_repeat2"/>
    <property type="match status" value="1"/>
</dbReference>
<dbReference type="Gene3D" id="1.10.8.750">
    <property type="entry name" value="Phosphoribosylformylglycinamidine synthase, linker domain"/>
    <property type="match status" value="1"/>
</dbReference>
<dbReference type="EC" id="6.3.5.3" evidence="12"/>
<gene>
    <name evidence="12" type="primary">purL</name>
    <name evidence="17" type="ORF">DZC52_14310</name>
</gene>
<proteinExistence type="inferred from homology"/>
<dbReference type="InterPro" id="IPR041609">
    <property type="entry name" value="PurL_linker"/>
</dbReference>
<evidence type="ECO:0000256" key="3">
    <source>
        <dbReference type="ARBA" id="ARBA00022490"/>
    </source>
</evidence>
<protein>
    <recommendedName>
        <fullName evidence="12">Phosphoribosylformylglycinamidine synthase</fullName>
        <shortName evidence="12">FGAM synthase</shortName>
        <shortName evidence="12">FGAMS</shortName>
        <ecNumber evidence="12">6.3.5.3</ecNumber>
    </recommendedName>
    <alternativeName>
        <fullName evidence="12">Formylglycinamide ribonucleotide amidotransferase</fullName>
        <shortName evidence="12">FGAR amidotransferase</shortName>
        <shortName evidence="12">FGAR-AT</shortName>
    </alternativeName>
</protein>
<dbReference type="Gene3D" id="3.30.1330.10">
    <property type="entry name" value="PurM-like, N-terminal domain"/>
    <property type="match status" value="2"/>
</dbReference>
<dbReference type="CDD" id="cd02203">
    <property type="entry name" value="PurL_repeat1"/>
    <property type="match status" value="1"/>
</dbReference>
<evidence type="ECO:0000256" key="4">
    <source>
        <dbReference type="ARBA" id="ARBA00022598"/>
    </source>
</evidence>
<dbReference type="SUPFAM" id="SSF82697">
    <property type="entry name" value="PurS-like"/>
    <property type="match status" value="1"/>
</dbReference>
<evidence type="ECO:0000256" key="11">
    <source>
        <dbReference type="ARBA" id="ARBA00052585"/>
    </source>
</evidence>
<dbReference type="FunFam" id="3.30.1330.10:FF:000005">
    <property type="entry name" value="Phosphoribosylformylglycinamidine synthase"/>
    <property type="match status" value="1"/>
</dbReference>
<dbReference type="EMBL" id="QUZK01000052">
    <property type="protein sequence ID" value="RFF29027.1"/>
    <property type="molecule type" value="Genomic_DNA"/>
</dbReference>
<keyword evidence="6 12" id="KW-0547">Nucleotide-binding</keyword>
<dbReference type="SUPFAM" id="SSF52317">
    <property type="entry name" value="Class I glutamine amidotransferase-like"/>
    <property type="match status" value="1"/>
</dbReference>
<dbReference type="CDD" id="cd01740">
    <property type="entry name" value="GATase1_FGAR_AT"/>
    <property type="match status" value="1"/>
</dbReference>
<dbReference type="Pfam" id="PF18072">
    <property type="entry name" value="FGAR-AT_linker"/>
    <property type="match status" value="1"/>
</dbReference>
<evidence type="ECO:0000256" key="2">
    <source>
        <dbReference type="ARBA" id="ARBA00008608"/>
    </source>
</evidence>
<dbReference type="NCBIfam" id="NF003672">
    <property type="entry name" value="PRK05297.1"/>
    <property type="match status" value="1"/>
</dbReference>
<evidence type="ECO:0000256" key="6">
    <source>
        <dbReference type="ARBA" id="ARBA00022741"/>
    </source>
</evidence>
<dbReference type="InterPro" id="IPR036604">
    <property type="entry name" value="PurS-like_sf"/>
</dbReference>
<keyword evidence="10 12" id="KW-0315">Glutamine amidotransferase</keyword>
<feature type="binding site" evidence="12">
    <location>
        <position position="711"/>
    </location>
    <ligand>
        <name>Mg(2+)</name>
        <dbReference type="ChEBI" id="CHEBI:18420"/>
    </ligand>
</feature>
<dbReference type="RefSeq" id="WP_116651833.1">
    <property type="nucleotide sequence ID" value="NZ_QUZK01000052.1"/>
</dbReference>
<comment type="caution">
    <text evidence="17">The sequence shown here is derived from an EMBL/GenBank/DDBJ whole genome shotgun (WGS) entry which is preliminary data.</text>
</comment>
<feature type="binding site" evidence="12">
    <location>
        <position position="671"/>
    </location>
    <ligand>
        <name>ATP</name>
        <dbReference type="ChEBI" id="CHEBI:30616"/>
    </ligand>
</feature>
<evidence type="ECO:0000259" key="13">
    <source>
        <dbReference type="Pfam" id="PF02769"/>
    </source>
</evidence>
<feature type="domain" description="Phosphoribosylformylglycinamidine synthase linker" evidence="14">
    <location>
        <begin position="168"/>
        <end position="217"/>
    </location>
</feature>
<dbReference type="InterPro" id="IPR010073">
    <property type="entry name" value="PurL_large"/>
</dbReference>
<dbReference type="Pfam" id="PF02769">
    <property type="entry name" value="AIRS_C"/>
    <property type="match status" value="2"/>
</dbReference>
<feature type="binding site" evidence="12">
    <location>
        <begin position="304"/>
        <end position="315"/>
    </location>
    <ligand>
        <name>ATP</name>
        <dbReference type="ChEBI" id="CHEBI:30616"/>
    </ligand>
</feature>
<comment type="catalytic activity">
    <reaction evidence="11 12">
        <text>N(2)-formyl-N(1)-(5-phospho-beta-D-ribosyl)glycinamide + L-glutamine + ATP + H2O = 2-formamido-N(1)-(5-O-phospho-beta-D-ribosyl)acetamidine + L-glutamate + ADP + phosphate + H(+)</text>
        <dbReference type="Rhea" id="RHEA:17129"/>
        <dbReference type="ChEBI" id="CHEBI:15377"/>
        <dbReference type="ChEBI" id="CHEBI:15378"/>
        <dbReference type="ChEBI" id="CHEBI:29985"/>
        <dbReference type="ChEBI" id="CHEBI:30616"/>
        <dbReference type="ChEBI" id="CHEBI:43474"/>
        <dbReference type="ChEBI" id="CHEBI:58359"/>
        <dbReference type="ChEBI" id="CHEBI:147286"/>
        <dbReference type="ChEBI" id="CHEBI:147287"/>
        <dbReference type="ChEBI" id="CHEBI:456216"/>
        <dbReference type="EC" id="6.3.5.3"/>
    </reaction>
</comment>
<feature type="binding site" evidence="12">
    <location>
        <position position="875"/>
    </location>
    <ligand>
        <name>Mg(2+)</name>
        <dbReference type="ChEBI" id="CHEBI:18420"/>
    </ligand>
</feature>
<feature type="active site" description="Nucleophile" evidence="12">
    <location>
        <position position="1123"/>
    </location>
</feature>
<dbReference type="FunFam" id="3.90.650.10:FF:000002">
    <property type="entry name" value="Phosphoribosylformylglycinamidine synthase"/>
    <property type="match status" value="1"/>
</dbReference>
<dbReference type="PANTHER" id="PTHR10099">
    <property type="entry name" value="PHOSPHORIBOSYLFORMYLGLYCINAMIDINE SYNTHASE"/>
    <property type="match status" value="1"/>
</dbReference>
<dbReference type="Gene3D" id="3.90.650.10">
    <property type="entry name" value="PurM-like C-terminal domain"/>
    <property type="match status" value="2"/>
</dbReference>
<dbReference type="SUPFAM" id="SSF109736">
    <property type="entry name" value="FGAM synthase PurL, linker domain"/>
    <property type="match status" value="1"/>
</dbReference>
<dbReference type="GO" id="GO:0005737">
    <property type="term" value="C:cytoplasm"/>
    <property type="evidence" value="ECO:0007669"/>
    <property type="project" value="UniProtKB-SubCell"/>
</dbReference>
<dbReference type="GO" id="GO:0005524">
    <property type="term" value="F:ATP binding"/>
    <property type="evidence" value="ECO:0007669"/>
    <property type="project" value="UniProtKB-UniRule"/>
</dbReference>
<dbReference type="HAMAP" id="MF_00419">
    <property type="entry name" value="PurL_1"/>
    <property type="match status" value="1"/>
</dbReference>
<dbReference type="InterPro" id="IPR029062">
    <property type="entry name" value="Class_I_gatase-like"/>
</dbReference>
<dbReference type="Pfam" id="PF18076">
    <property type="entry name" value="FGAR-AT_N"/>
    <property type="match status" value="1"/>
</dbReference>
<keyword evidence="5 12" id="KW-0479">Metal-binding</keyword>
<comment type="pathway">
    <text evidence="1 12">Purine metabolism; IMP biosynthesis via de novo pathway; 5-amino-1-(5-phospho-D-ribosyl)imidazole from N(2)-formyl-N(1)-(5-phospho-D-ribosyl)glycinamide: step 1/2.</text>
</comment>
<evidence type="ECO:0000256" key="5">
    <source>
        <dbReference type="ARBA" id="ARBA00022723"/>
    </source>
</evidence>
<feature type="binding site" evidence="12">
    <location>
        <position position="672"/>
    </location>
    <ligand>
        <name>Mg(2+)</name>
        <dbReference type="ChEBI" id="CHEBI:18420"/>
    </ligand>
</feature>
<dbReference type="GO" id="GO:0006189">
    <property type="term" value="P:'de novo' IMP biosynthetic process"/>
    <property type="evidence" value="ECO:0007669"/>
    <property type="project" value="UniProtKB-UniRule"/>
</dbReference>
<keyword evidence="8 12" id="KW-0067">ATP-binding</keyword>
<dbReference type="InterPro" id="IPR055181">
    <property type="entry name" value="FGAR-AT_PurM_N-like"/>
</dbReference>
<evidence type="ECO:0000256" key="9">
    <source>
        <dbReference type="ARBA" id="ARBA00022842"/>
    </source>
</evidence>
<dbReference type="GO" id="GO:0004642">
    <property type="term" value="F:phosphoribosylformylglycinamidine synthase activity"/>
    <property type="evidence" value="ECO:0007669"/>
    <property type="project" value="UniProtKB-UniRule"/>
</dbReference>
<dbReference type="AlphaFoldDB" id="A0A3E1K4N6"/>
<keyword evidence="3 12" id="KW-0963">Cytoplasm</keyword>
<evidence type="ECO:0000256" key="1">
    <source>
        <dbReference type="ARBA" id="ARBA00004920"/>
    </source>
</evidence>
<comment type="subcellular location">
    <subcellularLocation>
        <location evidence="12">Cytoplasm</location>
    </subcellularLocation>
</comment>
<feature type="binding site" evidence="12">
    <location>
        <position position="877"/>
    </location>
    <ligand>
        <name>ATP</name>
        <dbReference type="ChEBI" id="CHEBI:30616"/>
    </ligand>
</feature>
<evidence type="ECO:0000313" key="17">
    <source>
        <dbReference type="EMBL" id="RFF29027.1"/>
    </source>
</evidence>
<keyword evidence="9 12" id="KW-0460">Magnesium</keyword>
<feature type="domain" description="PurM-like C-terminal" evidence="13">
    <location>
        <begin position="827"/>
        <end position="957"/>
    </location>
</feature>
<dbReference type="NCBIfam" id="TIGR01735">
    <property type="entry name" value="FGAM_synt"/>
    <property type="match status" value="1"/>
</dbReference>
<organism evidence="17 18">
    <name type="scientific">Wenzhouxiangella sediminis</name>
    <dbReference type="NCBI Taxonomy" id="1792836"/>
    <lineage>
        <taxon>Bacteria</taxon>
        <taxon>Pseudomonadati</taxon>
        <taxon>Pseudomonadota</taxon>
        <taxon>Gammaproteobacteria</taxon>
        <taxon>Chromatiales</taxon>
        <taxon>Wenzhouxiangellaceae</taxon>
        <taxon>Wenzhouxiangella</taxon>
    </lineage>
</organism>
<evidence type="ECO:0000256" key="8">
    <source>
        <dbReference type="ARBA" id="ARBA00022840"/>
    </source>
</evidence>
<evidence type="ECO:0000313" key="18">
    <source>
        <dbReference type="Proteomes" id="UP000260351"/>
    </source>
</evidence>
<feature type="binding site" evidence="12">
    <location>
        <position position="715"/>
    </location>
    <ligand>
        <name>Mg(2+)</name>
        <dbReference type="ChEBI" id="CHEBI:18420"/>
    </ligand>
</feature>
<feature type="active site" evidence="12">
    <location>
        <position position="1245"/>
    </location>
</feature>
<dbReference type="UniPathway" id="UPA00074">
    <property type="reaction ID" value="UER00128"/>
</dbReference>
<dbReference type="PROSITE" id="PS51273">
    <property type="entry name" value="GATASE_TYPE_1"/>
    <property type="match status" value="1"/>
</dbReference>
<dbReference type="SUPFAM" id="SSF55326">
    <property type="entry name" value="PurM N-terminal domain-like"/>
    <property type="match status" value="2"/>
</dbReference>
<dbReference type="Pfam" id="PF13507">
    <property type="entry name" value="GATase_5"/>
    <property type="match status" value="1"/>
</dbReference>
<feature type="active site" evidence="12">
    <location>
        <position position="1243"/>
    </location>
</feature>
<dbReference type="SUPFAM" id="SSF56042">
    <property type="entry name" value="PurM C-terminal domain-like"/>
    <property type="match status" value="2"/>
</dbReference>
<name>A0A3E1K4N6_9GAMM</name>
<evidence type="ECO:0000259" key="14">
    <source>
        <dbReference type="Pfam" id="PF18072"/>
    </source>
</evidence>
<dbReference type="Pfam" id="PF22689">
    <property type="entry name" value="FGAR-AT_PurM_N-like"/>
    <property type="match status" value="1"/>
</dbReference>
<dbReference type="Gene3D" id="3.40.50.880">
    <property type="match status" value="1"/>
</dbReference>
<dbReference type="FunFam" id="3.40.50.880:FF:000008">
    <property type="entry name" value="Phosphoribosylformylglycinamidine synthase"/>
    <property type="match status" value="1"/>
</dbReference>
<comment type="function">
    <text evidence="12">Phosphoribosylformylglycinamidine synthase involved in the purines biosynthetic pathway. Catalyzes the ATP-dependent conversion of formylglycinamide ribonucleotide (FGAR) and glutamine to yield formylglycinamidine ribonucleotide (FGAM) and glutamate.</text>
</comment>
<keyword evidence="7 12" id="KW-0658">Purine biosynthesis</keyword>
<dbReference type="InterPro" id="IPR040707">
    <property type="entry name" value="FGAR-AT_N"/>
</dbReference>
<evidence type="ECO:0000259" key="16">
    <source>
        <dbReference type="Pfam" id="PF22689"/>
    </source>
</evidence>
<dbReference type="SMART" id="SM01211">
    <property type="entry name" value="GATase_5"/>
    <property type="match status" value="1"/>
</dbReference>
<dbReference type="GO" id="GO:0046872">
    <property type="term" value="F:metal ion binding"/>
    <property type="evidence" value="ECO:0007669"/>
    <property type="project" value="UniProtKB-KW"/>
</dbReference>
<evidence type="ECO:0000256" key="12">
    <source>
        <dbReference type="HAMAP-Rule" id="MF_00419"/>
    </source>
</evidence>
<feature type="domain" description="FGAR-AT PurM N-terminal-like" evidence="16">
    <location>
        <begin position="641"/>
        <end position="799"/>
    </location>
</feature>
<evidence type="ECO:0000256" key="7">
    <source>
        <dbReference type="ARBA" id="ARBA00022755"/>
    </source>
</evidence>
<accession>A0A3E1K4N6</accession>
<dbReference type="Proteomes" id="UP000260351">
    <property type="component" value="Unassembled WGS sequence"/>
</dbReference>
<comment type="caution">
    <text evidence="12">Lacks conserved residue(s) required for the propagation of feature annotation.</text>
</comment>
<reference evidence="17 18" key="1">
    <citation type="submission" date="2018-08" db="EMBL/GenBank/DDBJ databases">
        <title>Wenzhouxiangella salilacus sp. nov., a novel bacterium isolated from a saline lake in Xinjiang Province, China.</title>
        <authorList>
            <person name="Han S."/>
        </authorList>
    </citation>
    <scope>NUCLEOTIDE SEQUENCE [LARGE SCALE GENOMIC DNA]</scope>
    <source>
        <strain evidence="17 18">XDB06</strain>
    </source>
</reference>
<sequence length="1278" mass="137270">MIVLLGRDSLPPFRLSRLATRISALEEREVRVTARELFLVDAERLPEQPQRDRLLSLLSARPFDGQSLSPNQLLIVPRPGTVTPWASKAGDILRRCGLEGFARLEHATLFELDGVAAAELSADARQLIHDRMTQVVIEALGDLDDWFHERPPAPLSVIRLGADAASTLKYQNDELGLALSDDEIDYLVDAYHRMGRDPSDAELMMFAQANSEHCRHKIFNASWSVDGLPVDGSLFGMIRSTHAATPAGTLVAYDDNAAVIEGFDVEFLTTYREQPSYAGRPGRAHIQIKVETHNHPTAISPDSGAATGSGGEIRDEAATGRGARPIAALCGFSVSDLRIPGWAQPWETAPAEPDRLASALEIMRDGPIGAARFNNEFGRPALLGYFRTFSASIDDRLWGYHKPIMIAGGSGMIADGLTHKQPLAAGDRIIVLGGPAMLIGLGGGAASSMSSGQSDAELDFASVQRGNPEMQRRAQEVIDRCWMQADRNPIKSIHDVGAGGLSNALPELLHDGGVGGRLELREIPTNDPALSPMELWCNEAQERYVLAVAPEDLERFGALCERERCPWADVGEASEDGRLLLADRLGERPAVDMPLEVLLGKPPKMHRDAATVHHALETDVLDGVSLDDAIDRVLALPAVGSKQFLVTIGDRTVGGLSVRDQMVGPHQVPVADCAITLLDYSGYAGTAMAMGERTPLAVHDSAAAARIAVGEVLTNLAGVAVRDASHIKLSANWMAAAGAPGQDAALRAAVEAVAELCPELALSIPVGKDSLSMQTVWRDDEGDQRMIAPVSLIVSGFAPVPDVRRHVTPELSAEPDSRLLFIDLGRRRLGGSSLAQVFSRQLGAVPDIDDSDSLKAAFAAVQRLLADGRLLACHDRSDGGLFTTLLEMALAGRRGLRIDLGETEADPMAALFNEELGLVLQVSGDELAAVLAELANAGLDERVSVIGTPVDDASLEIVAGGRSLVSRALSDLAGRWSETSYRMQRLRDNPDCADEEYEAIRQFDGAGLTAELTFEPPAPVAVNTGARPRVAILREQGVNGQREMARAFMSAGFEAVDVHMSDLESGRQSLRDFHGLAACGGFSFGDVLGAGQGWARSILFNDSLRDAFQAFFDDPGRFALGVCNGCQMLSALREIIPGTESWPDFVVNRSRQFEARLSQVAVEDSPSLFFAGMAGSRLPVVTAHGEGRADFGDRPASGAPVAMRYVQADGTAAECYPANPNGSPEGITGLSSTTGRATVMMPHPERLLRRVNFSWAPAGWGELSPWMKMFHNARLWLD</sequence>
<feature type="domain" description="Phosphoribosylformylglycinamidine synthase N-terminal" evidence="15">
    <location>
        <begin position="37"/>
        <end position="147"/>
    </location>
</feature>
<feature type="domain" description="PurM-like C-terminal" evidence="13">
    <location>
        <begin position="425"/>
        <end position="579"/>
    </location>
</feature>
<evidence type="ECO:0000256" key="10">
    <source>
        <dbReference type="ARBA" id="ARBA00022962"/>
    </source>
</evidence>
<keyword evidence="18" id="KW-1185">Reference proteome</keyword>
<evidence type="ECO:0000259" key="15">
    <source>
        <dbReference type="Pfam" id="PF18076"/>
    </source>
</evidence>
<dbReference type="InterPro" id="IPR036676">
    <property type="entry name" value="PurM-like_C_sf"/>
</dbReference>
<comment type="similarity">
    <text evidence="2 12">In the N-terminal section; belongs to the FGAMS family.</text>
</comment>
<comment type="subunit">
    <text evidence="12">Monomer.</text>
</comment>